<name>A0A212RNM7_RHOAC</name>
<sequence>MSAKDKNLIPAEERQLLYIEYGGYDGVENILRELCERLSDYLSAIAQPEVVNQALIRILAPDHDRKGTEILPSVDWRKVLDDTSGLWFTELPIGGVLFQLGAYANYGIVMSNTEGRVDDAHKKLEELIERAETFYKLSPLDLWGIEPNNDLQKLVQIASNRWALDNGRPVEPVALAIFGGVSEGRMRNMTSGQNKTFSLVDGRIPAQEALAWLSTRDEFWNSIWREDAQPQYGMSREAPIKEAIFLPVARDGSVFHPGLYRGSGYTIGPKGSEDTVEHFENALKTLQEMPTPYWRRPNEKGNWGIVVGIEWARFDASELDAIARTPGYRVSDRRNA</sequence>
<gene>
    <name evidence="1" type="ORF">SAMN06265338_1061</name>
</gene>
<organism evidence="1 2">
    <name type="scientific">Rhodoblastus acidophilus</name>
    <name type="common">Rhodopseudomonas acidophila</name>
    <dbReference type="NCBI Taxonomy" id="1074"/>
    <lineage>
        <taxon>Bacteria</taxon>
        <taxon>Pseudomonadati</taxon>
        <taxon>Pseudomonadota</taxon>
        <taxon>Alphaproteobacteria</taxon>
        <taxon>Hyphomicrobiales</taxon>
        <taxon>Rhodoblastaceae</taxon>
        <taxon>Rhodoblastus</taxon>
    </lineage>
</organism>
<proteinExistence type="predicted"/>
<protein>
    <submittedName>
        <fullName evidence="1">Uncharacterized protein</fullName>
    </submittedName>
</protein>
<evidence type="ECO:0000313" key="2">
    <source>
        <dbReference type="Proteomes" id="UP000198418"/>
    </source>
</evidence>
<accession>A0A212RNM7</accession>
<dbReference type="EMBL" id="FYDG01000006">
    <property type="protein sequence ID" value="SNB74170.1"/>
    <property type="molecule type" value="Genomic_DNA"/>
</dbReference>
<dbReference type="Proteomes" id="UP000198418">
    <property type="component" value="Unassembled WGS sequence"/>
</dbReference>
<keyword evidence="2" id="KW-1185">Reference proteome</keyword>
<evidence type="ECO:0000313" key="1">
    <source>
        <dbReference type="EMBL" id="SNB74170.1"/>
    </source>
</evidence>
<dbReference type="RefSeq" id="WP_176440441.1">
    <property type="nucleotide sequence ID" value="NZ_FYDG01000006.1"/>
</dbReference>
<reference evidence="2" key="1">
    <citation type="submission" date="2017-06" db="EMBL/GenBank/DDBJ databases">
        <authorList>
            <person name="Varghese N."/>
            <person name="Submissions S."/>
        </authorList>
    </citation>
    <scope>NUCLEOTIDE SEQUENCE [LARGE SCALE GENOMIC DNA]</scope>
    <source>
        <strain evidence="2">DSM 137</strain>
    </source>
</reference>
<dbReference type="AlphaFoldDB" id="A0A212RNM7"/>